<keyword evidence="1" id="KW-0732">Signal</keyword>
<dbReference type="EMBL" id="PVMZ01000009">
    <property type="protein sequence ID" value="PRX20070.1"/>
    <property type="molecule type" value="Genomic_DNA"/>
</dbReference>
<organism evidence="3 4">
    <name type="scientific">Actinoplanes italicus</name>
    <dbReference type="NCBI Taxonomy" id="113567"/>
    <lineage>
        <taxon>Bacteria</taxon>
        <taxon>Bacillati</taxon>
        <taxon>Actinomycetota</taxon>
        <taxon>Actinomycetes</taxon>
        <taxon>Micromonosporales</taxon>
        <taxon>Micromonosporaceae</taxon>
        <taxon>Actinoplanes</taxon>
    </lineage>
</organism>
<feature type="signal peptide" evidence="1">
    <location>
        <begin position="1"/>
        <end position="24"/>
    </location>
</feature>
<dbReference type="SUPFAM" id="SSF56219">
    <property type="entry name" value="DNase I-like"/>
    <property type="match status" value="1"/>
</dbReference>
<dbReference type="AlphaFoldDB" id="A0A2T0KAC6"/>
<dbReference type="Pfam" id="PF03372">
    <property type="entry name" value="Exo_endo_phos"/>
    <property type="match status" value="1"/>
</dbReference>
<dbReference type="InterPro" id="IPR005135">
    <property type="entry name" value="Endo/exonuclease/phosphatase"/>
</dbReference>
<name>A0A2T0KAC6_9ACTN</name>
<feature type="domain" description="Endonuclease/exonuclease/phosphatase" evidence="2">
    <location>
        <begin position="64"/>
        <end position="307"/>
    </location>
</feature>
<keyword evidence="3" id="KW-0378">Hydrolase</keyword>
<dbReference type="GO" id="GO:0000175">
    <property type="term" value="F:3'-5'-RNA exonuclease activity"/>
    <property type="evidence" value="ECO:0007669"/>
    <property type="project" value="TreeGrafter"/>
</dbReference>
<dbReference type="PANTHER" id="PTHR12121:SF36">
    <property type="entry name" value="ENDONUCLEASE_EXONUCLEASE_PHOSPHATASE DOMAIN-CONTAINING PROTEIN"/>
    <property type="match status" value="1"/>
</dbReference>
<evidence type="ECO:0000313" key="3">
    <source>
        <dbReference type="EMBL" id="PRX20070.1"/>
    </source>
</evidence>
<dbReference type="Proteomes" id="UP000239415">
    <property type="component" value="Unassembled WGS sequence"/>
</dbReference>
<dbReference type="Gene3D" id="3.60.10.10">
    <property type="entry name" value="Endonuclease/exonuclease/phosphatase"/>
    <property type="match status" value="1"/>
</dbReference>
<proteinExistence type="predicted"/>
<accession>A0A2T0KAC6</accession>
<gene>
    <name evidence="3" type="ORF">CLV67_109335</name>
</gene>
<evidence type="ECO:0000313" key="4">
    <source>
        <dbReference type="Proteomes" id="UP000239415"/>
    </source>
</evidence>
<keyword evidence="4" id="KW-1185">Reference proteome</keyword>
<keyword evidence="3" id="KW-0269">Exonuclease</keyword>
<dbReference type="CDD" id="cd09083">
    <property type="entry name" value="EEP-1"/>
    <property type="match status" value="1"/>
</dbReference>
<keyword evidence="3" id="KW-0540">Nuclease</keyword>
<dbReference type="GO" id="GO:0004519">
    <property type="term" value="F:endonuclease activity"/>
    <property type="evidence" value="ECO:0007669"/>
    <property type="project" value="UniProtKB-KW"/>
</dbReference>
<dbReference type="InterPro" id="IPR050410">
    <property type="entry name" value="CCR4/nocturin_mRNA_transcr"/>
</dbReference>
<dbReference type="RefSeq" id="WP_239166473.1">
    <property type="nucleotide sequence ID" value="NZ_BOMO01000082.1"/>
</dbReference>
<dbReference type="InterPro" id="IPR036691">
    <property type="entry name" value="Endo/exonu/phosph_ase_sf"/>
</dbReference>
<dbReference type="PANTHER" id="PTHR12121">
    <property type="entry name" value="CARBON CATABOLITE REPRESSOR PROTEIN 4"/>
    <property type="match status" value="1"/>
</dbReference>
<evidence type="ECO:0000256" key="1">
    <source>
        <dbReference type="SAM" id="SignalP"/>
    </source>
</evidence>
<comment type="caution">
    <text evidence="3">The sequence shown here is derived from an EMBL/GenBank/DDBJ whole genome shotgun (WGS) entry which is preliminary data.</text>
</comment>
<evidence type="ECO:0000259" key="2">
    <source>
        <dbReference type="Pfam" id="PF03372"/>
    </source>
</evidence>
<keyword evidence="3" id="KW-0255">Endonuclease</keyword>
<feature type="chain" id="PRO_5038413544" evidence="1">
    <location>
        <begin position="25"/>
        <end position="317"/>
    </location>
</feature>
<reference evidence="3 4" key="1">
    <citation type="submission" date="2018-03" db="EMBL/GenBank/DDBJ databases">
        <title>Genomic Encyclopedia of Archaeal and Bacterial Type Strains, Phase II (KMG-II): from individual species to whole genera.</title>
        <authorList>
            <person name="Goeker M."/>
        </authorList>
    </citation>
    <scope>NUCLEOTIDE SEQUENCE [LARGE SCALE GENOMIC DNA]</scope>
    <source>
        <strain evidence="3 4">DSM 43146</strain>
    </source>
</reference>
<protein>
    <submittedName>
        <fullName evidence="3">Endonuclease/exonuclease/phosphatase family metal-dependent hydrolase</fullName>
    </submittedName>
</protein>
<sequence length="317" mass="34702">MPARVPIARSAILLALLVCIPAVGGDSVRQPVAVPPAPPKPVTSPLPAMDALAGPAGPADLDVMTFNLRYAGNNTPNAWPQRRPVMRNLLTTERPDLIGIQEGLDGQLKELDEDLGTRYRRIGRGRNSDGLGEHAAIYFDETRLQPQRHGHYWLSSTPEVPGSISWGTAYIRMVTWVLFLDTETGRRFCAVNTHLDNHSEYARREGARLITERLADCGPVPTVLTGDFNSPAGPDSVPYRQLTENAHLRDTWAAAARQGPVYATFHGYRPLMAGGPRVDWILTSPDVTVLGALINTHHEGAQFPSDHLPVQARLRLG</sequence>